<dbReference type="Gene3D" id="3.30.710.10">
    <property type="entry name" value="Potassium Channel Kv1.1, Chain A"/>
    <property type="match status" value="1"/>
</dbReference>
<evidence type="ECO:0000313" key="2">
    <source>
        <dbReference type="EMBL" id="KAF2482798.1"/>
    </source>
</evidence>
<dbReference type="InterPro" id="IPR011333">
    <property type="entry name" value="SKP1/BTB/POZ_sf"/>
</dbReference>
<name>A0A6A6PRP0_9PEZI</name>
<dbReference type="RefSeq" id="XP_033589368.1">
    <property type="nucleotide sequence ID" value="XM_033729771.1"/>
</dbReference>
<sequence>MKARLFHSTAYSDLTISCRGHEWKVHKFQLCAQSEYFSTLFASGFKEAQENRISLDDDSPGAIAALLWYCYTAKYISQNIERDGPSPLLFDTRNYLTGDKFLVSGLSELSYQSFTKQCRLEWMSPAFSEAVALIYDHGPERSHLKTTVVETARSHLTELYADRSKYKEFHELLLATPSFALDLLAVMSKQPLDYDVTLSGICAVHVQLKCPYDGSIFKTHCCIGQNSSIKCPDGHEGSFLWWKPHQVHSPVPDKYEVHLKCPGESCGKFIKTQAYLGRATSVVCGACGKTALSRKHMVITQ</sequence>
<dbReference type="PANTHER" id="PTHR47843:SF5">
    <property type="entry name" value="BTB_POZ DOMAIN PROTEIN"/>
    <property type="match status" value="1"/>
</dbReference>
<reference evidence="2" key="1">
    <citation type="journal article" date="2020" name="Stud. Mycol.">
        <title>101 Dothideomycetes genomes: a test case for predicting lifestyles and emergence of pathogens.</title>
        <authorList>
            <person name="Haridas S."/>
            <person name="Albert R."/>
            <person name="Binder M."/>
            <person name="Bloem J."/>
            <person name="Labutti K."/>
            <person name="Salamov A."/>
            <person name="Andreopoulos B."/>
            <person name="Baker S."/>
            <person name="Barry K."/>
            <person name="Bills G."/>
            <person name="Bluhm B."/>
            <person name="Cannon C."/>
            <person name="Castanera R."/>
            <person name="Culley D."/>
            <person name="Daum C."/>
            <person name="Ezra D."/>
            <person name="Gonzalez J."/>
            <person name="Henrissat B."/>
            <person name="Kuo A."/>
            <person name="Liang C."/>
            <person name="Lipzen A."/>
            <person name="Lutzoni F."/>
            <person name="Magnuson J."/>
            <person name="Mondo S."/>
            <person name="Nolan M."/>
            <person name="Ohm R."/>
            <person name="Pangilinan J."/>
            <person name="Park H.-J."/>
            <person name="Ramirez L."/>
            <person name="Alfaro M."/>
            <person name="Sun H."/>
            <person name="Tritt A."/>
            <person name="Yoshinaga Y."/>
            <person name="Zwiers L.-H."/>
            <person name="Turgeon B."/>
            <person name="Goodwin S."/>
            <person name="Spatafora J."/>
            <person name="Crous P."/>
            <person name="Grigoriev I."/>
        </authorList>
    </citation>
    <scope>NUCLEOTIDE SEQUENCE</scope>
    <source>
        <strain evidence="2">CBS 113389</strain>
    </source>
</reference>
<proteinExistence type="predicted"/>
<feature type="domain" description="BTB" evidence="1">
    <location>
        <begin position="12"/>
        <end position="79"/>
    </location>
</feature>
<accession>A0A6A6PRP0</accession>
<dbReference type="Proteomes" id="UP000799767">
    <property type="component" value="Unassembled WGS sequence"/>
</dbReference>
<evidence type="ECO:0000259" key="1">
    <source>
        <dbReference type="PROSITE" id="PS50097"/>
    </source>
</evidence>
<dbReference type="AlphaFoldDB" id="A0A6A6PRP0"/>
<dbReference type="GeneID" id="54470773"/>
<dbReference type="PROSITE" id="PS50097">
    <property type="entry name" value="BTB"/>
    <property type="match status" value="1"/>
</dbReference>
<dbReference type="PANTHER" id="PTHR47843">
    <property type="entry name" value="BTB DOMAIN-CONTAINING PROTEIN-RELATED"/>
    <property type="match status" value="1"/>
</dbReference>
<dbReference type="OrthoDB" id="6359816at2759"/>
<dbReference type="CDD" id="cd18186">
    <property type="entry name" value="BTB_POZ_ZBTB_KLHL-like"/>
    <property type="match status" value="1"/>
</dbReference>
<dbReference type="SUPFAM" id="SSF54695">
    <property type="entry name" value="POZ domain"/>
    <property type="match status" value="1"/>
</dbReference>
<dbReference type="SMART" id="SM00225">
    <property type="entry name" value="BTB"/>
    <property type="match status" value="1"/>
</dbReference>
<evidence type="ECO:0000313" key="3">
    <source>
        <dbReference type="Proteomes" id="UP000799767"/>
    </source>
</evidence>
<dbReference type="InterPro" id="IPR000210">
    <property type="entry name" value="BTB/POZ_dom"/>
</dbReference>
<dbReference type="EMBL" id="MU001636">
    <property type="protein sequence ID" value="KAF2482798.1"/>
    <property type="molecule type" value="Genomic_DNA"/>
</dbReference>
<dbReference type="Pfam" id="PF00651">
    <property type="entry name" value="BTB"/>
    <property type="match status" value="1"/>
</dbReference>
<organism evidence="2 3">
    <name type="scientific">Neohortaea acidophila</name>
    <dbReference type="NCBI Taxonomy" id="245834"/>
    <lineage>
        <taxon>Eukaryota</taxon>
        <taxon>Fungi</taxon>
        <taxon>Dikarya</taxon>
        <taxon>Ascomycota</taxon>
        <taxon>Pezizomycotina</taxon>
        <taxon>Dothideomycetes</taxon>
        <taxon>Dothideomycetidae</taxon>
        <taxon>Mycosphaerellales</taxon>
        <taxon>Teratosphaeriaceae</taxon>
        <taxon>Neohortaea</taxon>
    </lineage>
</organism>
<protein>
    <recommendedName>
        <fullName evidence="1">BTB domain-containing protein</fullName>
    </recommendedName>
</protein>
<keyword evidence="3" id="KW-1185">Reference proteome</keyword>
<gene>
    <name evidence="2" type="ORF">BDY17DRAFT_166623</name>
</gene>